<sequence length="591" mass="67530">MIDNRQQDIKERISRYAMNLWGITDPSKMDPVVDLLLDAFAYNSNRLYQDIEAADAAILHRLARLLVPHKWSLPFPAHALLTICPASGNIRECSIEDQFYVDKMFFGKGTVRLFFTPLAAYPLVDGHVRSIVDGNRMRTCFTDGRRAVSILPNKDEDNELSIWAGVSISEMNLLSTDSLTFCILPENDRLSPLIRDIQVYDTDNHIMRTHTPMFSLPEKEKYYYFEDINDYYADNYVTIDLAGHEHRESLCCTPLPRIWNSDGMDGKLEKLCWFRLQFPNTSQDVDFDEIRILLNTFPVVNRQQAFKKHDFSKEGSIVSLPYSAETHFLHIDSLQDNEGRNYTDIQSHYEGNPSGAFSVYFGNLERFDTDNARSLIIKLMHLLREDGMAFSSENSEILGGKLTELYESITSMGKNSYDLVQRGNRPRVFLLTYPEKGAENVEVKYWLSNGPTGNGLDETTPLSHHMTDKYLNAGFRFQTETKQGTAHKNEQELISSLRYGLLSRDRVVTEEDVSSYIFHKLGNAVKNVDIRDGVAISPDIKKGIVRTTEIRISLKRSAGGHATDFSITARFLEKELTKRAISKIPFKVSFV</sequence>
<dbReference type="AlphaFoldDB" id="A0A069QGD2"/>
<dbReference type="EMBL" id="JNGW01000086">
    <property type="protein sequence ID" value="KDR51928.1"/>
    <property type="molecule type" value="Genomic_DNA"/>
</dbReference>
<reference evidence="1 2" key="1">
    <citation type="submission" date="2013-08" db="EMBL/GenBank/DDBJ databases">
        <authorList>
            <person name="Weinstock G."/>
            <person name="Sodergren E."/>
            <person name="Wylie T."/>
            <person name="Fulton L."/>
            <person name="Fulton R."/>
            <person name="Fronick C."/>
            <person name="O'Laughlin M."/>
            <person name="Godfrey J."/>
            <person name="Miner T."/>
            <person name="Herter B."/>
            <person name="Appelbaum E."/>
            <person name="Cordes M."/>
            <person name="Lek S."/>
            <person name="Wollam A."/>
            <person name="Pepin K.H."/>
            <person name="Palsikar V.B."/>
            <person name="Mitreva M."/>
            <person name="Wilson R.K."/>
        </authorList>
    </citation>
    <scope>NUCLEOTIDE SEQUENCE [LARGE SCALE GENOMIC DNA]</scope>
    <source>
        <strain evidence="1 2">ATCC 15930</strain>
    </source>
</reference>
<keyword evidence="2" id="KW-1185">Reference proteome</keyword>
<dbReference type="Proteomes" id="UP000027442">
    <property type="component" value="Unassembled WGS sequence"/>
</dbReference>
<dbReference type="eggNOG" id="COG3519">
    <property type="taxonomic scope" value="Bacteria"/>
</dbReference>
<protein>
    <submittedName>
        <fullName evidence="1">Uncharacterized protein</fullName>
    </submittedName>
</protein>
<evidence type="ECO:0000313" key="2">
    <source>
        <dbReference type="Proteomes" id="UP000027442"/>
    </source>
</evidence>
<name>A0A069QGD2_HOYLO</name>
<gene>
    <name evidence="1" type="ORF">HMPREF1991_01978</name>
</gene>
<accession>A0A069QGD2</accession>
<proteinExistence type="predicted"/>
<dbReference type="RefSeq" id="WP_018967725.1">
    <property type="nucleotide sequence ID" value="NZ_KB899217.1"/>
</dbReference>
<organism evidence="1 2">
    <name type="scientific">Hoylesella loescheii DSM 19665 = JCM 12249 = ATCC 15930</name>
    <dbReference type="NCBI Taxonomy" id="1122985"/>
    <lineage>
        <taxon>Bacteria</taxon>
        <taxon>Pseudomonadati</taxon>
        <taxon>Bacteroidota</taxon>
        <taxon>Bacteroidia</taxon>
        <taxon>Bacteroidales</taxon>
        <taxon>Prevotellaceae</taxon>
        <taxon>Hoylesella</taxon>
    </lineage>
</organism>
<comment type="caution">
    <text evidence="1">The sequence shown here is derived from an EMBL/GenBank/DDBJ whole genome shotgun (WGS) entry which is preliminary data.</text>
</comment>
<dbReference type="InterPro" id="IPR010272">
    <property type="entry name" value="T6SS_TssF"/>
</dbReference>
<evidence type="ECO:0000313" key="1">
    <source>
        <dbReference type="EMBL" id="KDR51928.1"/>
    </source>
</evidence>
<dbReference type="Pfam" id="PF05947">
    <property type="entry name" value="T6SS_TssF"/>
    <property type="match status" value="1"/>
</dbReference>
<dbReference type="HOGENOM" id="CLU_029440_0_0_10"/>
<dbReference type="PATRIC" id="fig|1122985.7.peg.2047"/>